<dbReference type="PANTHER" id="PTHR24193:SF121">
    <property type="entry name" value="ADA2A-CONTAINING COMPLEX COMPONENT 3, ISOFORM D"/>
    <property type="match status" value="1"/>
</dbReference>
<dbReference type="InterPro" id="IPR050663">
    <property type="entry name" value="Ankyrin-SOCS_Box"/>
</dbReference>
<accession>A0A0C9SV05</accession>
<dbReference type="Pfam" id="PF12796">
    <property type="entry name" value="Ank_2"/>
    <property type="match status" value="3"/>
</dbReference>
<dbReference type="OrthoDB" id="2647035at2759"/>
<dbReference type="GO" id="GO:0045944">
    <property type="term" value="P:positive regulation of transcription by RNA polymerase II"/>
    <property type="evidence" value="ECO:0007669"/>
    <property type="project" value="TreeGrafter"/>
</dbReference>
<feature type="repeat" description="ANK" evidence="3">
    <location>
        <begin position="176"/>
        <end position="197"/>
    </location>
</feature>
<dbReference type="AlphaFoldDB" id="A0A0C9SV05"/>
<dbReference type="PRINTS" id="PR01415">
    <property type="entry name" value="ANKYRIN"/>
</dbReference>
<name>A0A0C9SV05_PAXIN</name>
<evidence type="ECO:0000256" key="2">
    <source>
        <dbReference type="ARBA" id="ARBA00023043"/>
    </source>
</evidence>
<dbReference type="EMBL" id="KN820351">
    <property type="protein sequence ID" value="KIJ06390.1"/>
    <property type="molecule type" value="Genomic_DNA"/>
</dbReference>
<gene>
    <name evidence="4" type="ORF">PAXINDRAFT_20419</name>
</gene>
<reference evidence="5" key="2">
    <citation type="submission" date="2015-01" db="EMBL/GenBank/DDBJ databases">
        <title>Evolutionary Origins and Diversification of the Mycorrhizal Mutualists.</title>
        <authorList>
            <consortium name="DOE Joint Genome Institute"/>
            <consortium name="Mycorrhizal Genomics Consortium"/>
            <person name="Kohler A."/>
            <person name="Kuo A."/>
            <person name="Nagy L.G."/>
            <person name="Floudas D."/>
            <person name="Copeland A."/>
            <person name="Barry K.W."/>
            <person name="Cichocki N."/>
            <person name="Veneault-Fourrey C."/>
            <person name="LaButti K."/>
            <person name="Lindquist E.A."/>
            <person name="Lipzen A."/>
            <person name="Lundell T."/>
            <person name="Morin E."/>
            <person name="Murat C."/>
            <person name="Riley R."/>
            <person name="Ohm R."/>
            <person name="Sun H."/>
            <person name="Tunlid A."/>
            <person name="Henrissat B."/>
            <person name="Grigoriev I.V."/>
            <person name="Hibbett D.S."/>
            <person name="Martin F."/>
        </authorList>
    </citation>
    <scope>NUCLEOTIDE SEQUENCE [LARGE SCALE GENOMIC DNA]</scope>
    <source>
        <strain evidence="5">ATCC 200175</strain>
    </source>
</reference>
<evidence type="ECO:0000313" key="4">
    <source>
        <dbReference type="EMBL" id="KIJ06390.1"/>
    </source>
</evidence>
<dbReference type="SUPFAM" id="SSF48403">
    <property type="entry name" value="Ankyrin repeat"/>
    <property type="match status" value="1"/>
</dbReference>
<dbReference type="Gene3D" id="1.25.40.20">
    <property type="entry name" value="Ankyrin repeat-containing domain"/>
    <property type="match status" value="3"/>
</dbReference>
<dbReference type="PANTHER" id="PTHR24193">
    <property type="entry name" value="ANKYRIN REPEAT PROTEIN"/>
    <property type="match status" value="1"/>
</dbReference>
<organism evidence="4 5">
    <name type="scientific">Paxillus involutus ATCC 200175</name>
    <dbReference type="NCBI Taxonomy" id="664439"/>
    <lineage>
        <taxon>Eukaryota</taxon>
        <taxon>Fungi</taxon>
        <taxon>Dikarya</taxon>
        <taxon>Basidiomycota</taxon>
        <taxon>Agaricomycotina</taxon>
        <taxon>Agaricomycetes</taxon>
        <taxon>Agaricomycetidae</taxon>
        <taxon>Boletales</taxon>
        <taxon>Paxilineae</taxon>
        <taxon>Paxillaceae</taxon>
        <taxon>Paxillus</taxon>
    </lineage>
</organism>
<keyword evidence="5" id="KW-1185">Reference proteome</keyword>
<feature type="repeat" description="ANK" evidence="3">
    <location>
        <begin position="77"/>
        <end position="98"/>
    </location>
</feature>
<evidence type="ECO:0000256" key="3">
    <source>
        <dbReference type="PROSITE-ProRule" id="PRU00023"/>
    </source>
</evidence>
<dbReference type="SMART" id="SM00248">
    <property type="entry name" value="ANK"/>
    <property type="match status" value="7"/>
</dbReference>
<keyword evidence="1" id="KW-0677">Repeat</keyword>
<dbReference type="GO" id="GO:0005634">
    <property type="term" value="C:nucleus"/>
    <property type="evidence" value="ECO:0007669"/>
    <property type="project" value="TreeGrafter"/>
</dbReference>
<protein>
    <submittedName>
        <fullName evidence="4">Unplaced genomic scaffold PAXINscaffold_1029, whole genome shotgun sequence</fullName>
    </submittedName>
</protein>
<dbReference type="GO" id="GO:0000976">
    <property type="term" value="F:transcription cis-regulatory region binding"/>
    <property type="evidence" value="ECO:0007669"/>
    <property type="project" value="TreeGrafter"/>
</dbReference>
<proteinExistence type="predicted"/>
<reference evidence="4 5" key="1">
    <citation type="submission" date="2014-06" db="EMBL/GenBank/DDBJ databases">
        <authorList>
            <consortium name="DOE Joint Genome Institute"/>
            <person name="Kuo A."/>
            <person name="Kohler A."/>
            <person name="Nagy L.G."/>
            <person name="Floudas D."/>
            <person name="Copeland A."/>
            <person name="Barry K.W."/>
            <person name="Cichocki N."/>
            <person name="Veneault-Fourrey C."/>
            <person name="LaButti K."/>
            <person name="Lindquist E.A."/>
            <person name="Lipzen A."/>
            <person name="Lundell T."/>
            <person name="Morin E."/>
            <person name="Murat C."/>
            <person name="Sun H."/>
            <person name="Tunlid A."/>
            <person name="Henrissat B."/>
            <person name="Grigoriev I.V."/>
            <person name="Hibbett D.S."/>
            <person name="Martin F."/>
            <person name="Nordberg H.P."/>
            <person name="Cantor M.N."/>
            <person name="Hua S.X."/>
        </authorList>
    </citation>
    <scope>NUCLEOTIDE SEQUENCE [LARGE SCALE GENOMIC DNA]</scope>
    <source>
        <strain evidence="4 5">ATCC 200175</strain>
    </source>
</reference>
<evidence type="ECO:0000313" key="5">
    <source>
        <dbReference type="Proteomes" id="UP000053647"/>
    </source>
</evidence>
<keyword evidence="2 3" id="KW-0040">ANK repeat</keyword>
<dbReference type="Proteomes" id="UP000053647">
    <property type="component" value="Unassembled WGS sequence"/>
</dbReference>
<dbReference type="PROSITE" id="PS50088">
    <property type="entry name" value="ANK_REPEAT"/>
    <property type="match status" value="2"/>
</dbReference>
<dbReference type="PROSITE" id="PS50297">
    <property type="entry name" value="ANK_REP_REGION"/>
    <property type="match status" value="2"/>
</dbReference>
<sequence>MVTTSLPPDILCTAAKAHNQAEMFKLLIDKGANIHARMSNGDSVLHVIMKHSPNNSSLEIAKMLIKAGCDPLMCNSSGKTPLHIAASRGHLSIVEDMLPIATSLPSDILFTGVGAINNQVEMVQMLIDKGADIHACTYDGDNVLHVVMGHSHNSFSLEIVKVLIEAGCNLLMCNSSGETPLHTAVSEGHISIMEDIFPMATPLPPDILFAGARAPNQAEVLKLLIDKGADIHACMSNGDSVLHAIMEHSPNNSSLEIVKMLIKAGCDPLICNSSGKTPLHIAVSRGYTSIWEP</sequence>
<dbReference type="InterPro" id="IPR002110">
    <property type="entry name" value="Ankyrin_rpt"/>
</dbReference>
<evidence type="ECO:0000256" key="1">
    <source>
        <dbReference type="ARBA" id="ARBA00022737"/>
    </source>
</evidence>
<dbReference type="HOGENOM" id="CLU_950280_0_0_1"/>
<dbReference type="InterPro" id="IPR036770">
    <property type="entry name" value="Ankyrin_rpt-contain_sf"/>
</dbReference>